<dbReference type="GO" id="GO:0004029">
    <property type="term" value="F:aldehyde dehydrogenase (NAD+) activity"/>
    <property type="evidence" value="ECO:0007669"/>
    <property type="project" value="TreeGrafter"/>
</dbReference>
<organism evidence="9 10">
    <name type="scientific">Tomitella fengzijianii</name>
    <dbReference type="NCBI Taxonomy" id="2597660"/>
    <lineage>
        <taxon>Bacteria</taxon>
        <taxon>Bacillati</taxon>
        <taxon>Actinomycetota</taxon>
        <taxon>Actinomycetes</taxon>
        <taxon>Mycobacteriales</taxon>
        <taxon>Tomitella</taxon>
    </lineage>
</organism>
<evidence type="ECO:0000256" key="2">
    <source>
        <dbReference type="ARBA" id="ARBA00023002"/>
    </source>
</evidence>
<feature type="active site" evidence="5">
    <location>
        <position position="247"/>
    </location>
</feature>
<dbReference type="RefSeq" id="WP_143905795.1">
    <property type="nucleotide sequence ID" value="NZ_CP041765.1"/>
</dbReference>
<evidence type="ECO:0000259" key="8">
    <source>
        <dbReference type="Pfam" id="PF00171"/>
    </source>
</evidence>
<dbReference type="InterPro" id="IPR016162">
    <property type="entry name" value="Ald_DH_N"/>
</dbReference>
<protein>
    <recommendedName>
        <fullName evidence="4">Aldehyde dehydrogenase</fullName>
    </recommendedName>
</protein>
<feature type="active site" evidence="5 6">
    <location>
        <position position="213"/>
    </location>
</feature>
<dbReference type="PIRSF" id="PIRSF036492">
    <property type="entry name" value="ALDH"/>
    <property type="match status" value="1"/>
</dbReference>
<gene>
    <name evidence="9" type="ORF">FO059_01600</name>
</gene>
<evidence type="ECO:0000256" key="6">
    <source>
        <dbReference type="PROSITE-ProRule" id="PRU10007"/>
    </source>
</evidence>
<evidence type="ECO:0000256" key="7">
    <source>
        <dbReference type="RuleBase" id="RU003345"/>
    </source>
</evidence>
<dbReference type="InterPro" id="IPR015590">
    <property type="entry name" value="Aldehyde_DH_dom"/>
</dbReference>
<proteinExistence type="inferred from homology"/>
<evidence type="ECO:0000313" key="10">
    <source>
        <dbReference type="Proteomes" id="UP000317344"/>
    </source>
</evidence>
<evidence type="ECO:0000313" key="9">
    <source>
        <dbReference type="EMBL" id="QDQ96273.1"/>
    </source>
</evidence>
<keyword evidence="2 4" id="KW-0560">Oxidoreductase</keyword>
<dbReference type="AlphaFoldDB" id="A0A516WZL2"/>
<keyword evidence="10" id="KW-1185">Reference proteome</keyword>
<dbReference type="InterPro" id="IPR012394">
    <property type="entry name" value="Aldehyde_DH_NAD(P)"/>
</dbReference>
<dbReference type="InterPro" id="IPR016163">
    <property type="entry name" value="Ald_DH_C"/>
</dbReference>
<dbReference type="GO" id="GO:0005737">
    <property type="term" value="C:cytoplasm"/>
    <property type="evidence" value="ECO:0007669"/>
    <property type="project" value="TreeGrafter"/>
</dbReference>
<dbReference type="EMBL" id="CP041765">
    <property type="protein sequence ID" value="QDQ96273.1"/>
    <property type="molecule type" value="Genomic_DNA"/>
</dbReference>
<reference evidence="9 10" key="2">
    <citation type="submission" date="2019-07" db="EMBL/GenBank/DDBJ databases">
        <authorList>
            <person name="Huang Y."/>
        </authorList>
    </citation>
    <scope>NUCLEOTIDE SEQUENCE [LARGE SCALE GENOMIC DNA]</scope>
    <source>
        <strain evidence="9 10">HY188</strain>
    </source>
</reference>
<evidence type="ECO:0000256" key="1">
    <source>
        <dbReference type="ARBA" id="ARBA00009986"/>
    </source>
</evidence>
<dbReference type="PANTHER" id="PTHR43570:SF20">
    <property type="entry name" value="ALDEHYDE DEHYDROGENASE ALDX-RELATED"/>
    <property type="match status" value="1"/>
</dbReference>
<dbReference type="InterPro" id="IPR016161">
    <property type="entry name" value="Ald_DH/histidinol_DH"/>
</dbReference>
<name>A0A516WZL2_9ACTN</name>
<evidence type="ECO:0000256" key="4">
    <source>
        <dbReference type="PIRNR" id="PIRNR036492"/>
    </source>
</evidence>
<comment type="similarity">
    <text evidence="1 4 7">Belongs to the aldehyde dehydrogenase family.</text>
</comment>
<dbReference type="InterPro" id="IPR029510">
    <property type="entry name" value="Ald_DH_CS_GLU"/>
</dbReference>
<dbReference type="OrthoDB" id="6882680at2"/>
<dbReference type="Pfam" id="PF00171">
    <property type="entry name" value="Aldedh"/>
    <property type="match status" value="1"/>
</dbReference>
<feature type="domain" description="Aldehyde dehydrogenase" evidence="8">
    <location>
        <begin position="14"/>
        <end position="436"/>
    </location>
</feature>
<accession>A0A516WZL2</accession>
<dbReference type="PANTHER" id="PTHR43570">
    <property type="entry name" value="ALDEHYDE DEHYDROGENASE"/>
    <property type="match status" value="1"/>
</dbReference>
<dbReference type="SUPFAM" id="SSF53720">
    <property type="entry name" value="ALDH-like"/>
    <property type="match status" value="1"/>
</dbReference>
<sequence>MTTQTLQDLFDSQRTAFLADGPAPAQTRIDRIDRLKAMLLDGGDRLTAAIRDDYGTRPESLSLIADVVSGLNEMTYLQKNLTAWMRPERPQPLARLFGVTMETHAVPLGVVGIIAPWNFPLQLLVQPAAAALAAGNRVMLRPSSALPRMCAVLAELAPQYFAPEELVVVTKETASGAQFAALPFDHLFFTGSTETGRKIQRAAADNLTPVTLELGGKNPAVVSRTADLRRAADRIGAARMVNSGQTCLSPDYAFVPEESADAFVEALLDGWRKRYPAVSGNDQYVSIIDDDAYRRILGLLDDARAKGATVRSATPAGEEPADPVRRQIAPTVVTGVNDAMEISREEIFGPVLAVHTYGSVDEVIDHLAPRPSPLGAYWYGDDDAAFRRFFARTRSGSVNRNDFGLVNAMHHLPFGGVGHSGMGDYHGKFGFDTFSHHRPIAAQPTPLSLASIIATPHSRRLAKGVARYAGQQRKAVTKRLGSR</sequence>
<evidence type="ECO:0000256" key="3">
    <source>
        <dbReference type="ARBA" id="ARBA00023027"/>
    </source>
</evidence>
<dbReference type="Gene3D" id="3.40.309.10">
    <property type="entry name" value="Aldehyde Dehydrogenase, Chain A, domain 2"/>
    <property type="match status" value="1"/>
</dbReference>
<dbReference type="Proteomes" id="UP000317344">
    <property type="component" value="Chromosome"/>
</dbReference>
<reference evidence="9 10" key="1">
    <citation type="submission" date="2019-07" db="EMBL/GenBank/DDBJ databases">
        <title>Tomitella cavernea sp. nov., an actinomycete isolated from soil.</title>
        <authorList>
            <person name="Cheng J."/>
        </authorList>
    </citation>
    <scope>NUCLEOTIDE SEQUENCE [LARGE SCALE GENOMIC DNA]</scope>
    <source>
        <strain evidence="9 10">HY188</strain>
    </source>
</reference>
<dbReference type="PROSITE" id="PS00687">
    <property type="entry name" value="ALDEHYDE_DEHYDR_GLU"/>
    <property type="match status" value="1"/>
</dbReference>
<dbReference type="GO" id="GO:0006081">
    <property type="term" value="P:aldehyde metabolic process"/>
    <property type="evidence" value="ECO:0007669"/>
    <property type="project" value="InterPro"/>
</dbReference>
<evidence type="ECO:0000256" key="5">
    <source>
        <dbReference type="PIRSR" id="PIRSR036492-1"/>
    </source>
</evidence>
<keyword evidence="3" id="KW-0520">NAD</keyword>
<dbReference type="KEGG" id="toy:FO059_01600"/>
<dbReference type="Gene3D" id="3.40.605.10">
    <property type="entry name" value="Aldehyde Dehydrogenase, Chain A, domain 1"/>
    <property type="match status" value="1"/>
</dbReference>